<accession>A0A5B7JF19</accession>
<reference evidence="1 2" key="1">
    <citation type="submission" date="2019-05" db="EMBL/GenBank/DDBJ databases">
        <title>Another draft genome of Portunus trituberculatus and its Hox gene families provides insights of decapod evolution.</title>
        <authorList>
            <person name="Jeong J.-H."/>
            <person name="Song I."/>
            <person name="Kim S."/>
            <person name="Choi T."/>
            <person name="Kim D."/>
            <person name="Ryu S."/>
            <person name="Kim W."/>
        </authorList>
    </citation>
    <scope>NUCLEOTIDE SEQUENCE [LARGE SCALE GENOMIC DNA]</scope>
    <source>
        <tissue evidence="1">Muscle</tissue>
    </source>
</reference>
<protein>
    <submittedName>
        <fullName evidence="1">Uncharacterized protein</fullName>
    </submittedName>
</protein>
<evidence type="ECO:0000313" key="1">
    <source>
        <dbReference type="EMBL" id="MPC94812.1"/>
    </source>
</evidence>
<dbReference type="Proteomes" id="UP000324222">
    <property type="component" value="Unassembled WGS sequence"/>
</dbReference>
<name>A0A5B7JF19_PORTR</name>
<dbReference type="EMBL" id="VSRR010099962">
    <property type="protein sequence ID" value="MPC94812.1"/>
    <property type="molecule type" value="Genomic_DNA"/>
</dbReference>
<comment type="caution">
    <text evidence="1">The sequence shown here is derived from an EMBL/GenBank/DDBJ whole genome shotgun (WGS) entry which is preliminary data.</text>
</comment>
<organism evidence="1 2">
    <name type="scientific">Portunus trituberculatus</name>
    <name type="common">Swimming crab</name>
    <name type="synonym">Neptunus trituberculatus</name>
    <dbReference type="NCBI Taxonomy" id="210409"/>
    <lineage>
        <taxon>Eukaryota</taxon>
        <taxon>Metazoa</taxon>
        <taxon>Ecdysozoa</taxon>
        <taxon>Arthropoda</taxon>
        <taxon>Crustacea</taxon>
        <taxon>Multicrustacea</taxon>
        <taxon>Malacostraca</taxon>
        <taxon>Eumalacostraca</taxon>
        <taxon>Eucarida</taxon>
        <taxon>Decapoda</taxon>
        <taxon>Pleocyemata</taxon>
        <taxon>Brachyura</taxon>
        <taxon>Eubrachyura</taxon>
        <taxon>Portunoidea</taxon>
        <taxon>Portunidae</taxon>
        <taxon>Portuninae</taxon>
        <taxon>Portunus</taxon>
    </lineage>
</organism>
<gene>
    <name evidence="1" type="ORF">E2C01_089998</name>
</gene>
<proteinExistence type="predicted"/>
<keyword evidence="2" id="KW-1185">Reference proteome</keyword>
<evidence type="ECO:0000313" key="2">
    <source>
        <dbReference type="Proteomes" id="UP000324222"/>
    </source>
</evidence>
<dbReference type="AlphaFoldDB" id="A0A5B7JF19"/>
<sequence>MSRWEREACVGRVECGRFLVAVAVEDVVERSGAEAADGFVFVNIDYKHVEAVTVVEEKAAVE</sequence>